<evidence type="ECO:0000313" key="8">
    <source>
        <dbReference type="Proteomes" id="UP000054911"/>
    </source>
</evidence>
<organism evidence="7 8">
    <name type="scientific">Caballeronia pedi</name>
    <dbReference type="NCBI Taxonomy" id="1777141"/>
    <lineage>
        <taxon>Bacteria</taxon>
        <taxon>Pseudomonadati</taxon>
        <taxon>Pseudomonadota</taxon>
        <taxon>Betaproteobacteria</taxon>
        <taxon>Burkholderiales</taxon>
        <taxon>Burkholderiaceae</taxon>
        <taxon>Caballeronia</taxon>
    </lineage>
</organism>
<sequence length="324" mass="35538">MSHHVVFLDNEGIAPSVKVPQLPFAHTWSSYDYTSPQDLVARLQDATIALTCSVPLRAEHLRQLPKLKMISLALTGTDIVDLDYCGEHGIVVTNVPGYAANTVAEHAIAMMFELLRKPSSYHRLMQKIHRGEEPPRNIYFDFRIRDVGGKTLGIIGNGVIARRLAELARGLGMKVWFYDKGGEFKGDEYVSMAKLLAISDVISLNVPLTSETRDMLGAKELTQMKRDAILINTARGGVVNESALIDAILNGTIGGAALDVLVNEPVDPQDPIFQLIDLDNFILNPHVAWSSVDAMQGLIDKALNNIVQFANGETPQFAIQKVPA</sequence>
<feature type="domain" description="D-isomer specific 2-hydroxyacid dehydrogenase catalytic" evidence="5">
    <location>
        <begin position="32"/>
        <end position="319"/>
    </location>
</feature>
<dbReference type="RefSeq" id="WP_061176432.1">
    <property type="nucleotide sequence ID" value="NZ_FCOE02000013.1"/>
</dbReference>
<dbReference type="STRING" id="1777141.AWB80_04009"/>
<feature type="domain" description="D-isomer specific 2-hydroxyacid dehydrogenase NAD-binding" evidence="6">
    <location>
        <begin position="108"/>
        <end position="288"/>
    </location>
</feature>
<dbReference type="InterPro" id="IPR029753">
    <property type="entry name" value="D-isomer_DH_CS"/>
</dbReference>
<dbReference type="Pfam" id="PF00389">
    <property type="entry name" value="2-Hacid_dh"/>
    <property type="match status" value="1"/>
</dbReference>
<comment type="caution">
    <text evidence="7">The sequence shown here is derived from an EMBL/GenBank/DDBJ whole genome shotgun (WGS) entry which is preliminary data.</text>
</comment>
<dbReference type="InterPro" id="IPR036291">
    <property type="entry name" value="NAD(P)-bd_dom_sf"/>
</dbReference>
<proteinExistence type="inferred from homology"/>
<keyword evidence="3" id="KW-0520">NAD</keyword>
<dbReference type="EMBL" id="FCOE02000013">
    <property type="protein sequence ID" value="SAK72839.1"/>
    <property type="molecule type" value="Genomic_DNA"/>
</dbReference>
<dbReference type="PANTHER" id="PTHR43761">
    <property type="entry name" value="D-ISOMER SPECIFIC 2-HYDROXYACID DEHYDROGENASE FAMILY PROTEIN (AFU_ORTHOLOGUE AFUA_1G13630)"/>
    <property type="match status" value="1"/>
</dbReference>
<evidence type="ECO:0000313" key="7">
    <source>
        <dbReference type="EMBL" id="SAK72839.1"/>
    </source>
</evidence>
<accession>A0A158BRU5</accession>
<comment type="similarity">
    <text evidence="1 4">Belongs to the D-isomer specific 2-hydroxyacid dehydrogenase family.</text>
</comment>
<dbReference type="PROSITE" id="PS00670">
    <property type="entry name" value="D_2_HYDROXYACID_DH_2"/>
    <property type="match status" value="1"/>
</dbReference>
<dbReference type="Proteomes" id="UP000054911">
    <property type="component" value="Unassembled WGS sequence"/>
</dbReference>
<dbReference type="InterPro" id="IPR006140">
    <property type="entry name" value="D-isomer_DH_NAD-bd"/>
</dbReference>
<dbReference type="OrthoDB" id="9805416at2"/>
<dbReference type="GO" id="GO:0016616">
    <property type="term" value="F:oxidoreductase activity, acting on the CH-OH group of donors, NAD or NADP as acceptor"/>
    <property type="evidence" value="ECO:0007669"/>
    <property type="project" value="InterPro"/>
</dbReference>
<dbReference type="AlphaFoldDB" id="A0A158BRU5"/>
<evidence type="ECO:0000256" key="3">
    <source>
        <dbReference type="ARBA" id="ARBA00023027"/>
    </source>
</evidence>
<dbReference type="SUPFAM" id="SSF52283">
    <property type="entry name" value="Formate/glycerate dehydrogenase catalytic domain-like"/>
    <property type="match status" value="1"/>
</dbReference>
<dbReference type="InterPro" id="IPR050418">
    <property type="entry name" value="D-iso_2-hydroxyacid_DH_PdxB"/>
</dbReference>
<evidence type="ECO:0000256" key="1">
    <source>
        <dbReference type="ARBA" id="ARBA00005854"/>
    </source>
</evidence>
<reference evidence="7" key="1">
    <citation type="submission" date="2016-01" db="EMBL/GenBank/DDBJ databases">
        <authorList>
            <person name="Peeters C."/>
        </authorList>
    </citation>
    <scope>NUCLEOTIDE SEQUENCE [LARGE SCALE GENOMIC DNA]</scope>
    <source>
        <strain evidence="7">LMG 29323</strain>
    </source>
</reference>
<dbReference type="Gene3D" id="3.40.50.720">
    <property type="entry name" value="NAD(P)-binding Rossmann-like Domain"/>
    <property type="match status" value="2"/>
</dbReference>
<evidence type="ECO:0000259" key="5">
    <source>
        <dbReference type="Pfam" id="PF00389"/>
    </source>
</evidence>
<evidence type="ECO:0000259" key="6">
    <source>
        <dbReference type="Pfam" id="PF02826"/>
    </source>
</evidence>
<protein>
    <submittedName>
        <fullName evidence="7">Glycerate dehydrogenase</fullName>
    </submittedName>
</protein>
<dbReference type="SUPFAM" id="SSF51735">
    <property type="entry name" value="NAD(P)-binding Rossmann-fold domains"/>
    <property type="match status" value="1"/>
</dbReference>
<dbReference type="GO" id="GO:0051287">
    <property type="term" value="F:NAD binding"/>
    <property type="evidence" value="ECO:0007669"/>
    <property type="project" value="InterPro"/>
</dbReference>
<evidence type="ECO:0000256" key="4">
    <source>
        <dbReference type="RuleBase" id="RU003719"/>
    </source>
</evidence>
<name>A0A158BRU5_9BURK</name>
<keyword evidence="2 4" id="KW-0560">Oxidoreductase</keyword>
<evidence type="ECO:0000256" key="2">
    <source>
        <dbReference type="ARBA" id="ARBA00023002"/>
    </source>
</evidence>
<dbReference type="PROSITE" id="PS00671">
    <property type="entry name" value="D_2_HYDROXYACID_DH_3"/>
    <property type="match status" value="1"/>
</dbReference>
<dbReference type="PANTHER" id="PTHR43761:SF1">
    <property type="entry name" value="D-ISOMER SPECIFIC 2-HYDROXYACID DEHYDROGENASE CATALYTIC DOMAIN-CONTAINING PROTEIN-RELATED"/>
    <property type="match status" value="1"/>
</dbReference>
<gene>
    <name evidence="7" type="ORF">AWB80_04009</name>
</gene>
<dbReference type="Pfam" id="PF02826">
    <property type="entry name" value="2-Hacid_dh_C"/>
    <property type="match status" value="1"/>
</dbReference>
<keyword evidence="8" id="KW-1185">Reference proteome</keyword>
<dbReference type="InterPro" id="IPR006139">
    <property type="entry name" value="D-isomer_2_OHA_DH_cat_dom"/>
</dbReference>